<gene>
    <name evidence="3" type="ORF">K756_07070</name>
</gene>
<keyword evidence="2" id="KW-0812">Transmembrane</keyword>
<keyword evidence="1" id="KW-0175">Coiled coil</keyword>
<keyword evidence="2" id="KW-0472">Membrane</keyword>
<dbReference type="KEGG" id="hpaz:K756_07070"/>
<proteinExistence type="predicted"/>
<organism evidence="3 4">
    <name type="scientific">Glaesserella parasuis ZJ0906</name>
    <dbReference type="NCBI Taxonomy" id="1322346"/>
    <lineage>
        <taxon>Bacteria</taxon>
        <taxon>Pseudomonadati</taxon>
        <taxon>Pseudomonadota</taxon>
        <taxon>Gammaproteobacteria</taxon>
        <taxon>Pasteurellales</taxon>
        <taxon>Pasteurellaceae</taxon>
        <taxon>Glaesserella</taxon>
    </lineage>
</organism>
<dbReference type="EMBL" id="CP005384">
    <property type="protein sequence ID" value="AGO16574.1"/>
    <property type="molecule type" value="Genomic_DNA"/>
</dbReference>
<dbReference type="Proteomes" id="UP000014672">
    <property type="component" value="Chromosome"/>
</dbReference>
<keyword evidence="2" id="KW-1133">Transmembrane helix</keyword>
<protein>
    <submittedName>
        <fullName evidence="3">Uncharacterized protein</fullName>
    </submittedName>
</protein>
<sequence length="260" mass="29816">MESNKSHFWAVVSILAAALLAFSIEAVSNKYKAEGAWEAATSVFTLLGVLITAGTVVPAVLSYQSFIRESDNAKKELDNLKLEFAKHQRKIEQLSEREEQIIQTVTSRKDEQLIENIALNNSVDLDNYEDLECSLKRNKRKQILAELAELYLEKFLAFKDCLDEGELTERGNDKYFSSWLKEIKIYQQLGADSSKFQQKHIISLSNLLLELDKMKRNSVQEDIFNQAKHLFADIKDFPQISLFNKQHSVVAAAKQRFSKY</sequence>
<evidence type="ECO:0000256" key="2">
    <source>
        <dbReference type="SAM" id="Phobius"/>
    </source>
</evidence>
<name>A0A806J510_GLAPU</name>
<feature type="transmembrane region" description="Helical" evidence="2">
    <location>
        <begin position="39"/>
        <end position="61"/>
    </location>
</feature>
<reference evidence="3 4" key="1">
    <citation type="journal article" date="2013" name="PLoS ONE">
        <title>Complete Genome Analysis of a Haemophilus parasuis Serovar 12 Strain from China.</title>
        <authorList>
            <person name="Li Y."/>
            <person name="Kwok A.H."/>
            <person name="Jiang J."/>
            <person name="Zou Y."/>
            <person name="Zheng F."/>
            <person name="Chen P."/>
            <person name="Hou C."/>
            <person name="Leung F.C."/>
            <person name="Jiang P."/>
        </authorList>
    </citation>
    <scope>NUCLEOTIDE SEQUENCE [LARGE SCALE GENOMIC DNA]</scope>
    <source>
        <strain evidence="3 4">ZJ0906</strain>
    </source>
</reference>
<evidence type="ECO:0000256" key="1">
    <source>
        <dbReference type="SAM" id="Coils"/>
    </source>
</evidence>
<evidence type="ECO:0000313" key="4">
    <source>
        <dbReference type="Proteomes" id="UP000014672"/>
    </source>
</evidence>
<accession>A0A806J510</accession>
<evidence type="ECO:0000313" key="3">
    <source>
        <dbReference type="EMBL" id="AGO16574.1"/>
    </source>
</evidence>
<dbReference type="AlphaFoldDB" id="A0A806J510"/>
<feature type="coiled-coil region" evidence="1">
    <location>
        <begin position="63"/>
        <end position="104"/>
    </location>
</feature>